<dbReference type="AlphaFoldDB" id="A0A6G0XUI6"/>
<proteinExistence type="predicted"/>
<dbReference type="VEuPathDB" id="FungiDB:AeMF1_017727"/>
<dbReference type="SUPFAM" id="SSF64268">
    <property type="entry name" value="PX domain"/>
    <property type="match status" value="1"/>
</dbReference>
<accession>A0A6G0XUI6</accession>
<dbReference type="CDD" id="cd06093">
    <property type="entry name" value="PX_domain"/>
    <property type="match status" value="1"/>
</dbReference>
<keyword evidence="3" id="KW-1185">Reference proteome</keyword>
<dbReference type="Pfam" id="PF00787">
    <property type="entry name" value="PX"/>
    <property type="match status" value="1"/>
</dbReference>
<protein>
    <recommendedName>
        <fullName evidence="1">PX domain-containing protein</fullName>
    </recommendedName>
</protein>
<feature type="domain" description="PX" evidence="1">
    <location>
        <begin position="35"/>
        <end position="159"/>
    </location>
</feature>
<evidence type="ECO:0000259" key="1">
    <source>
        <dbReference type="PROSITE" id="PS50195"/>
    </source>
</evidence>
<dbReference type="GO" id="GO:0035091">
    <property type="term" value="F:phosphatidylinositol binding"/>
    <property type="evidence" value="ECO:0007669"/>
    <property type="project" value="InterPro"/>
</dbReference>
<dbReference type="Proteomes" id="UP000481153">
    <property type="component" value="Unassembled WGS sequence"/>
</dbReference>
<name>A0A6G0XUI6_9STRA</name>
<gene>
    <name evidence="2" type="ORF">Ae201684_001672</name>
</gene>
<evidence type="ECO:0000313" key="2">
    <source>
        <dbReference type="EMBL" id="KAF0744039.1"/>
    </source>
</evidence>
<dbReference type="Gene3D" id="3.30.1520.10">
    <property type="entry name" value="Phox-like domain"/>
    <property type="match status" value="1"/>
</dbReference>
<dbReference type="PROSITE" id="PS50195">
    <property type="entry name" value="PX"/>
    <property type="match status" value="1"/>
</dbReference>
<dbReference type="InterPro" id="IPR036871">
    <property type="entry name" value="PX_dom_sf"/>
</dbReference>
<dbReference type="EMBL" id="VJMJ01000012">
    <property type="protein sequence ID" value="KAF0744039.1"/>
    <property type="molecule type" value="Genomic_DNA"/>
</dbReference>
<comment type="caution">
    <text evidence="2">The sequence shown here is derived from an EMBL/GenBank/DDBJ whole genome shotgun (WGS) entry which is preliminary data.</text>
</comment>
<evidence type="ECO:0000313" key="3">
    <source>
        <dbReference type="Proteomes" id="UP000481153"/>
    </source>
</evidence>
<reference evidence="2 3" key="1">
    <citation type="submission" date="2019-07" db="EMBL/GenBank/DDBJ databases">
        <title>Genomics analysis of Aphanomyces spp. identifies a new class of oomycete effector associated with host adaptation.</title>
        <authorList>
            <person name="Gaulin E."/>
        </authorList>
    </citation>
    <scope>NUCLEOTIDE SEQUENCE [LARGE SCALE GENOMIC DNA]</scope>
    <source>
        <strain evidence="2 3">ATCC 201684</strain>
    </source>
</reference>
<sequence length="201" mass="23234">MAPDKISSRAGWRFGDSVELSKDPKYMLQAPPGDAEYSEYMAAWLLASRDMDNHIEYMVEVNLGKTRWIVHRRYSEFRDLRQTMVKQMAKRTGCSMCKTTLQDIEAMEFPPKKPFYSTSIDLDKRQAMLQQFVLTLVGLVQMMRQHQLLMLTGSQRSKTSACDVTDLLHVVEDFFGLNFTRYTNFLAERGVLNQVDAVRLA</sequence>
<dbReference type="InterPro" id="IPR001683">
    <property type="entry name" value="PX_dom"/>
</dbReference>
<organism evidence="2 3">
    <name type="scientific">Aphanomyces euteiches</name>
    <dbReference type="NCBI Taxonomy" id="100861"/>
    <lineage>
        <taxon>Eukaryota</taxon>
        <taxon>Sar</taxon>
        <taxon>Stramenopiles</taxon>
        <taxon>Oomycota</taxon>
        <taxon>Saprolegniomycetes</taxon>
        <taxon>Saprolegniales</taxon>
        <taxon>Verrucalvaceae</taxon>
        <taxon>Aphanomyces</taxon>
    </lineage>
</organism>